<gene>
    <name evidence="1" type="ORF">CSSPTR1EN2_LOCUS20050</name>
</gene>
<keyword evidence="2" id="KW-1185">Reference proteome</keyword>
<accession>A0ABP0UU41</accession>
<evidence type="ECO:0000313" key="1">
    <source>
        <dbReference type="EMBL" id="CAK9230072.1"/>
    </source>
</evidence>
<reference evidence="1" key="1">
    <citation type="submission" date="2024-02" db="EMBL/GenBank/DDBJ databases">
        <authorList>
            <consortium name="ELIXIR-Norway"/>
            <consortium name="Elixir Norway"/>
        </authorList>
    </citation>
    <scope>NUCLEOTIDE SEQUENCE</scope>
</reference>
<dbReference type="EMBL" id="OZ019898">
    <property type="protein sequence ID" value="CAK9230072.1"/>
    <property type="molecule type" value="Genomic_DNA"/>
</dbReference>
<organism evidence="1 2">
    <name type="scientific">Sphagnum troendelagicum</name>
    <dbReference type="NCBI Taxonomy" id="128251"/>
    <lineage>
        <taxon>Eukaryota</taxon>
        <taxon>Viridiplantae</taxon>
        <taxon>Streptophyta</taxon>
        <taxon>Embryophyta</taxon>
        <taxon>Bryophyta</taxon>
        <taxon>Sphagnophytina</taxon>
        <taxon>Sphagnopsida</taxon>
        <taxon>Sphagnales</taxon>
        <taxon>Sphagnaceae</taxon>
        <taxon>Sphagnum</taxon>
    </lineage>
</organism>
<sequence length="146" mass="15910">MVQVLIGAEVEEGVQRVGLQHIALVGLRIAGGQECTFRHQTRSRNAKYGTGGVSQNGKIGGLDFPPWQQVDIVLDFTIWSGSFTCGGSVELFEEVFFLTKQERLDGANFIIVSAMVTFSPSALSMVMGSTCGWRWAISLANHMPTK</sequence>
<proteinExistence type="predicted"/>
<dbReference type="Proteomes" id="UP001497512">
    <property type="component" value="Chromosome 6"/>
</dbReference>
<evidence type="ECO:0000313" key="2">
    <source>
        <dbReference type="Proteomes" id="UP001497512"/>
    </source>
</evidence>
<name>A0ABP0UU41_9BRYO</name>
<protein>
    <submittedName>
        <fullName evidence="1">Uncharacterized protein</fullName>
    </submittedName>
</protein>